<comment type="caution">
    <text evidence="1">The sequence shown here is derived from an EMBL/GenBank/DDBJ whole genome shotgun (WGS) entry which is preliminary data.</text>
</comment>
<sequence length="179" mass="18754">MDSGMVEVDTVTFGGASASGSFRGPYAPGGGCWRLLGPVGGPAPAAWGTGCGPLNPCVPGAAAVRLFDDAFGGRTEDGQQTPTGADLRRVGTVALAGRGRVEPVDCAADVLPLRNFNTVGEDLNAQRVVGNFLSKGIQLCWGWIAGRSHLLCSFPCNVWMVSRRFMIHHQLTATVQILN</sequence>
<name>A0A4Z2IID7_9TELE</name>
<protein>
    <submittedName>
        <fullName evidence="1">Uncharacterized protein</fullName>
    </submittedName>
</protein>
<dbReference type="AlphaFoldDB" id="A0A4Z2IID7"/>
<reference evidence="1 2" key="1">
    <citation type="submission" date="2019-03" db="EMBL/GenBank/DDBJ databases">
        <title>First draft genome of Liparis tanakae, snailfish: a comprehensive survey of snailfish specific genes.</title>
        <authorList>
            <person name="Kim W."/>
            <person name="Song I."/>
            <person name="Jeong J.-H."/>
            <person name="Kim D."/>
            <person name="Kim S."/>
            <person name="Ryu S."/>
            <person name="Song J.Y."/>
            <person name="Lee S.K."/>
        </authorList>
    </citation>
    <scope>NUCLEOTIDE SEQUENCE [LARGE SCALE GENOMIC DNA]</scope>
    <source>
        <tissue evidence="1">Muscle</tissue>
    </source>
</reference>
<organism evidence="1 2">
    <name type="scientific">Liparis tanakae</name>
    <name type="common">Tanaka's snailfish</name>
    <dbReference type="NCBI Taxonomy" id="230148"/>
    <lineage>
        <taxon>Eukaryota</taxon>
        <taxon>Metazoa</taxon>
        <taxon>Chordata</taxon>
        <taxon>Craniata</taxon>
        <taxon>Vertebrata</taxon>
        <taxon>Euteleostomi</taxon>
        <taxon>Actinopterygii</taxon>
        <taxon>Neopterygii</taxon>
        <taxon>Teleostei</taxon>
        <taxon>Neoteleostei</taxon>
        <taxon>Acanthomorphata</taxon>
        <taxon>Eupercaria</taxon>
        <taxon>Perciformes</taxon>
        <taxon>Cottioidei</taxon>
        <taxon>Cottales</taxon>
        <taxon>Liparidae</taxon>
        <taxon>Liparis</taxon>
    </lineage>
</organism>
<accession>A0A4Z2IID7</accession>
<evidence type="ECO:0000313" key="2">
    <source>
        <dbReference type="Proteomes" id="UP000314294"/>
    </source>
</evidence>
<evidence type="ECO:0000313" key="1">
    <source>
        <dbReference type="EMBL" id="TNN77750.1"/>
    </source>
</evidence>
<dbReference type="EMBL" id="SRLO01000080">
    <property type="protein sequence ID" value="TNN77750.1"/>
    <property type="molecule type" value="Genomic_DNA"/>
</dbReference>
<dbReference type="Proteomes" id="UP000314294">
    <property type="component" value="Unassembled WGS sequence"/>
</dbReference>
<gene>
    <name evidence="1" type="ORF">EYF80_012048</name>
</gene>
<proteinExistence type="predicted"/>
<keyword evidence="2" id="KW-1185">Reference proteome</keyword>